<dbReference type="Pfam" id="PF00175">
    <property type="entry name" value="NAD_binding_1"/>
    <property type="match status" value="1"/>
</dbReference>
<comment type="caution">
    <text evidence="3">The sequence shown here is derived from an EMBL/GenBank/DDBJ whole genome shotgun (WGS) entry which is preliminary data.</text>
</comment>
<dbReference type="PANTHER" id="PTHR47354">
    <property type="entry name" value="NADH OXIDOREDUCTASE HCR"/>
    <property type="match status" value="1"/>
</dbReference>
<dbReference type="Gene3D" id="2.40.30.10">
    <property type="entry name" value="Translation factors"/>
    <property type="match status" value="1"/>
</dbReference>
<reference evidence="3" key="2">
    <citation type="journal article" date="2021" name="PeerJ">
        <title>Extensive microbial diversity within the chicken gut microbiome revealed by metagenomics and culture.</title>
        <authorList>
            <person name="Gilroy R."/>
            <person name="Ravi A."/>
            <person name="Getino M."/>
            <person name="Pursley I."/>
            <person name="Horton D.L."/>
            <person name="Alikhan N.F."/>
            <person name="Baker D."/>
            <person name="Gharbi K."/>
            <person name="Hall N."/>
            <person name="Watson M."/>
            <person name="Adriaenssens E.M."/>
            <person name="Foster-Nyarko E."/>
            <person name="Jarju S."/>
            <person name="Secka A."/>
            <person name="Antonio M."/>
            <person name="Oren A."/>
            <person name="Chaudhuri R.R."/>
            <person name="La Ragione R."/>
            <person name="Hildebrand F."/>
            <person name="Pallen M.J."/>
        </authorList>
    </citation>
    <scope>NUCLEOTIDE SEQUENCE</scope>
    <source>
        <strain evidence="3">9366</strain>
    </source>
</reference>
<dbReference type="InterPro" id="IPR001709">
    <property type="entry name" value="Flavoprot_Pyr_Nucl_cyt_Rdtase"/>
</dbReference>
<dbReference type="SUPFAM" id="SSF54292">
    <property type="entry name" value="2Fe-2S ferredoxin-like"/>
    <property type="match status" value="1"/>
</dbReference>
<dbReference type="Gene3D" id="3.10.20.30">
    <property type="match status" value="1"/>
</dbReference>
<dbReference type="InterPro" id="IPR017938">
    <property type="entry name" value="Riboflavin_synthase-like_b-brl"/>
</dbReference>
<dbReference type="InterPro" id="IPR039261">
    <property type="entry name" value="FNR_nucleotide-bd"/>
</dbReference>
<gene>
    <name evidence="3" type="ORF">IAB07_06160</name>
</gene>
<dbReference type="InterPro" id="IPR012675">
    <property type="entry name" value="Beta-grasp_dom_sf"/>
</dbReference>
<dbReference type="SUPFAM" id="SSF63380">
    <property type="entry name" value="Riboflavin synthase domain-like"/>
    <property type="match status" value="1"/>
</dbReference>
<protein>
    <submittedName>
        <fullName evidence="3">Iron-sulfur cluster-binding domain-containing protein</fullName>
    </submittedName>
</protein>
<dbReference type="InterPro" id="IPR001433">
    <property type="entry name" value="OxRdtase_FAD/NAD-bd"/>
</dbReference>
<dbReference type="PROSITE" id="PS51085">
    <property type="entry name" value="2FE2S_FER_2"/>
    <property type="match status" value="1"/>
</dbReference>
<dbReference type="InterPro" id="IPR001041">
    <property type="entry name" value="2Fe-2S_ferredoxin-type"/>
</dbReference>
<dbReference type="InterPro" id="IPR008333">
    <property type="entry name" value="Cbr1-like_FAD-bd_dom"/>
</dbReference>
<dbReference type="PROSITE" id="PS51384">
    <property type="entry name" value="FAD_FR"/>
    <property type="match status" value="1"/>
</dbReference>
<dbReference type="PRINTS" id="PR00410">
    <property type="entry name" value="PHEHYDRXLASE"/>
</dbReference>
<dbReference type="CDD" id="cd00207">
    <property type="entry name" value="fer2"/>
    <property type="match status" value="1"/>
</dbReference>
<dbReference type="InterPro" id="IPR036010">
    <property type="entry name" value="2Fe-2S_ferredoxin-like_sf"/>
</dbReference>
<dbReference type="SUPFAM" id="SSF52343">
    <property type="entry name" value="Ferredoxin reductase-like, C-terminal NADP-linked domain"/>
    <property type="match status" value="1"/>
</dbReference>
<dbReference type="Pfam" id="PF00970">
    <property type="entry name" value="FAD_binding_6"/>
    <property type="match status" value="1"/>
</dbReference>
<feature type="domain" description="FAD-binding FR-type" evidence="2">
    <location>
        <begin position="50"/>
        <end position="152"/>
    </location>
</feature>
<feature type="domain" description="2Fe-2S ferredoxin-type" evidence="1">
    <location>
        <begin position="291"/>
        <end position="381"/>
    </location>
</feature>
<dbReference type="AlphaFoldDB" id="A0A9D1MN59"/>
<dbReference type="Pfam" id="PF00111">
    <property type="entry name" value="Fer2"/>
    <property type="match status" value="1"/>
</dbReference>
<evidence type="ECO:0000313" key="4">
    <source>
        <dbReference type="Proteomes" id="UP000824145"/>
    </source>
</evidence>
<dbReference type="Proteomes" id="UP000824145">
    <property type="component" value="Unassembled WGS sequence"/>
</dbReference>
<evidence type="ECO:0000259" key="1">
    <source>
        <dbReference type="PROSITE" id="PS51085"/>
    </source>
</evidence>
<dbReference type="PRINTS" id="PR00371">
    <property type="entry name" value="FPNCR"/>
</dbReference>
<accession>A0A9D1MN59</accession>
<dbReference type="InterPro" id="IPR050415">
    <property type="entry name" value="MRET"/>
</dbReference>
<dbReference type="EMBL" id="DVNJ01000032">
    <property type="protein sequence ID" value="HIU63332.1"/>
    <property type="molecule type" value="Genomic_DNA"/>
</dbReference>
<dbReference type="Gene3D" id="3.40.50.80">
    <property type="entry name" value="Nucleotide-binding domain of ferredoxin-NADP reductase (FNR) module"/>
    <property type="match status" value="1"/>
</dbReference>
<organism evidence="3 4">
    <name type="scientific">Candidatus Caccalectryoclostridium excrementigallinarum</name>
    <dbReference type="NCBI Taxonomy" id="2840710"/>
    <lineage>
        <taxon>Bacteria</taxon>
        <taxon>Bacillati</taxon>
        <taxon>Bacillota</taxon>
        <taxon>Clostridia</taxon>
        <taxon>Christensenellales</taxon>
        <taxon>Christensenellaceae</taxon>
        <taxon>Christensenellaceae incertae sedis</taxon>
        <taxon>Candidatus Caccalectryoclostridium</taxon>
    </lineage>
</organism>
<reference evidence="3" key="1">
    <citation type="submission" date="2020-10" db="EMBL/GenBank/DDBJ databases">
        <authorList>
            <person name="Gilroy R."/>
        </authorList>
    </citation>
    <scope>NUCLEOTIDE SEQUENCE</scope>
    <source>
        <strain evidence="3">9366</strain>
    </source>
</reference>
<proteinExistence type="predicted"/>
<name>A0A9D1MN59_9FIRM</name>
<sequence length="384" mass="42718">MKFKRQIFGFMDLIRFKKMVPKRAAKLAEAPATPLPKTYRVNETAKILHPGMQKAELIAVKEETPDMKTFTFRLSRKMMFRAGEYVTVGQRVGESFLSRPYAIASSPLTALEKGEISVGIKKAGFFSGIMFDKAKVGDLFQIGDPSGFFFHDGIRDRKNVVGIAGGSGITPFLSMARAIAEGSEDFSLTLLYGARTEKDLAYKDELDRLAGEKFKVVYVLSEQKSDKYEQGFITAELIEKYAGREVSVFMCGPQAMYDFADKQLKKLGLCGKFVRKESNCTGVRDVEPKEYPLTVHIRDEVFKVKASASETLLTAMERAGLNVPAKCRAGGCGYCHSRLISGKFTIAGDDKRRLADKKFSFIHPCCTYPDSAIELEVPKGEAEE</sequence>
<evidence type="ECO:0000313" key="3">
    <source>
        <dbReference type="EMBL" id="HIU63332.1"/>
    </source>
</evidence>
<dbReference type="GO" id="GO:0016491">
    <property type="term" value="F:oxidoreductase activity"/>
    <property type="evidence" value="ECO:0007669"/>
    <property type="project" value="InterPro"/>
</dbReference>
<dbReference type="GO" id="GO:0051536">
    <property type="term" value="F:iron-sulfur cluster binding"/>
    <property type="evidence" value="ECO:0007669"/>
    <property type="project" value="InterPro"/>
</dbReference>
<evidence type="ECO:0000259" key="2">
    <source>
        <dbReference type="PROSITE" id="PS51384"/>
    </source>
</evidence>
<dbReference type="InterPro" id="IPR017927">
    <property type="entry name" value="FAD-bd_FR_type"/>
</dbReference>
<dbReference type="PANTHER" id="PTHR47354:SF5">
    <property type="entry name" value="PROTEIN RFBI"/>
    <property type="match status" value="1"/>
</dbReference>